<evidence type="ECO:0000313" key="6">
    <source>
        <dbReference type="EMBL" id="PNS17490.1"/>
    </source>
</evidence>
<dbReference type="InParanoid" id="A0A2K1QRD6"/>
<name>A0A2K1QRD6_9PEZI</name>
<keyword evidence="2 3" id="KW-0378">Hydrolase</keyword>
<dbReference type="InterPro" id="IPR002018">
    <property type="entry name" value="CarbesteraseB"/>
</dbReference>
<dbReference type="EC" id="3.1.1.-" evidence="3"/>
<evidence type="ECO:0000259" key="5">
    <source>
        <dbReference type="Pfam" id="PF00135"/>
    </source>
</evidence>
<dbReference type="OrthoDB" id="408631at2759"/>
<dbReference type="GO" id="GO:0016787">
    <property type="term" value="F:hydrolase activity"/>
    <property type="evidence" value="ECO:0007669"/>
    <property type="project" value="UniProtKB-KW"/>
</dbReference>
<dbReference type="SUPFAM" id="SSF53474">
    <property type="entry name" value="alpha/beta-Hydrolases"/>
    <property type="match status" value="1"/>
</dbReference>
<dbReference type="PROSITE" id="PS00122">
    <property type="entry name" value="CARBOXYLESTERASE_B_1"/>
    <property type="match status" value="1"/>
</dbReference>
<dbReference type="PANTHER" id="PTHR11559">
    <property type="entry name" value="CARBOXYLESTERASE"/>
    <property type="match status" value="1"/>
</dbReference>
<evidence type="ECO:0000256" key="1">
    <source>
        <dbReference type="ARBA" id="ARBA00005964"/>
    </source>
</evidence>
<sequence length="526" mass="56956">MRIHLAIAIPLVLAVENHPVVSSTSGDIIGHRAPGQSGTVEFLGIKYGEAPIGDLRFAAPVRYQAPAGTVYNASRFNADCPANIPPRTTFPNFTRNGLAIYSKFTAQNNNTQSEDCLALNIWTKSPRDCGKSNKPVFIFFHGGRFTIPGPNSQFYNGKYLADAEDVVVVTISYRLGIFGFPGAPGVEQNAALLDQRSAVEWVRDNIANFGGDPLRIIIFGQSAGGSSVDYWSYAYRSDPIIAGHISHSGTAFSFVPNEPSYSQSLFYNVSGTLGCGNTSIPPEEVIACVRSAPVSALLAAARIVPPLPSPALSQAAFHPTIDNITVFPLSTYTSLSQNGSFAPIPYLAGNADYEAGFYRISAFNANRSLTNEQWDLFNQRAFTCPTKYATDARVRAGVPTWRYRYVADFENLRLYDASNGFPDSGAYHGVELSLLFGTTGDVTGQADSEAQERTRRYLQGAWAAFARDPMRGLDGYGWPGYGLQTEGLVLLGDGEQEVPRFVAPEEFDGPCPAVEENDPVPGRGAF</sequence>
<dbReference type="STRING" id="2082308.A0A2K1QRD6"/>
<accession>A0A2K1QRD6</accession>
<dbReference type="InterPro" id="IPR050309">
    <property type="entry name" value="Type-B_Carboxylest/Lipase"/>
</dbReference>
<protein>
    <recommendedName>
        <fullName evidence="3">Carboxylic ester hydrolase</fullName>
        <ecNumber evidence="3">3.1.1.-</ecNumber>
    </recommendedName>
</protein>
<feature type="region of interest" description="Disordered" evidence="4">
    <location>
        <begin position="506"/>
        <end position="526"/>
    </location>
</feature>
<dbReference type="Pfam" id="PF00135">
    <property type="entry name" value="COesterase"/>
    <property type="match status" value="1"/>
</dbReference>
<organism evidence="6 7">
    <name type="scientific">Sphaceloma murrayae</name>
    <dbReference type="NCBI Taxonomy" id="2082308"/>
    <lineage>
        <taxon>Eukaryota</taxon>
        <taxon>Fungi</taxon>
        <taxon>Dikarya</taxon>
        <taxon>Ascomycota</taxon>
        <taxon>Pezizomycotina</taxon>
        <taxon>Dothideomycetes</taxon>
        <taxon>Dothideomycetidae</taxon>
        <taxon>Myriangiales</taxon>
        <taxon>Elsinoaceae</taxon>
        <taxon>Sphaceloma</taxon>
    </lineage>
</organism>
<dbReference type="InterPro" id="IPR019826">
    <property type="entry name" value="Carboxylesterase_B_AS"/>
</dbReference>
<gene>
    <name evidence="6" type="ORF">CAC42_8033</name>
</gene>
<evidence type="ECO:0000256" key="4">
    <source>
        <dbReference type="SAM" id="MobiDB-lite"/>
    </source>
</evidence>
<keyword evidence="7" id="KW-1185">Reference proteome</keyword>
<comment type="caution">
    <text evidence="6">The sequence shown here is derived from an EMBL/GenBank/DDBJ whole genome shotgun (WGS) entry which is preliminary data.</text>
</comment>
<reference evidence="6 7" key="1">
    <citation type="submission" date="2017-06" db="EMBL/GenBank/DDBJ databases">
        <title>Draft genome sequence of a variant of Elsinoe murrayae.</title>
        <authorList>
            <person name="Cheng Q."/>
        </authorList>
    </citation>
    <scope>NUCLEOTIDE SEQUENCE [LARGE SCALE GENOMIC DNA]</scope>
    <source>
        <strain evidence="6 7">CQ-2017a</strain>
    </source>
</reference>
<dbReference type="InterPro" id="IPR029058">
    <property type="entry name" value="AB_hydrolase_fold"/>
</dbReference>
<evidence type="ECO:0000256" key="3">
    <source>
        <dbReference type="RuleBase" id="RU361235"/>
    </source>
</evidence>
<dbReference type="Proteomes" id="UP000243797">
    <property type="component" value="Unassembled WGS sequence"/>
</dbReference>
<evidence type="ECO:0000256" key="2">
    <source>
        <dbReference type="ARBA" id="ARBA00022801"/>
    </source>
</evidence>
<feature type="domain" description="Carboxylesterase type B" evidence="5">
    <location>
        <begin position="18"/>
        <end position="367"/>
    </location>
</feature>
<comment type="similarity">
    <text evidence="1 3">Belongs to the type-B carboxylesterase/lipase family.</text>
</comment>
<proteinExistence type="inferred from homology"/>
<evidence type="ECO:0000313" key="7">
    <source>
        <dbReference type="Proteomes" id="UP000243797"/>
    </source>
</evidence>
<dbReference type="EMBL" id="NKHZ01000050">
    <property type="protein sequence ID" value="PNS17490.1"/>
    <property type="molecule type" value="Genomic_DNA"/>
</dbReference>
<dbReference type="Gene3D" id="3.40.50.1820">
    <property type="entry name" value="alpha/beta hydrolase"/>
    <property type="match status" value="1"/>
</dbReference>
<dbReference type="AlphaFoldDB" id="A0A2K1QRD6"/>